<organism evidence="2">
    <name type="scientific">Serratia proteamaculans</name>
    <dbReference type="NCBI Taxonomy" id="28151"/>
    <lineage>
        <taxon>Bacteria</taxon>
        <taxon>Pseudomonadati</taxon>
        <taxon>Pseudomonadota</taxon>
        <taxon>Gammaproteobacteria</taxon>
        <taxon>Enterobacterales</taxon>
        <taxon>Yersiniaceae</taxon>
        <taxon>Serratia</taxon>
    </lineage>
</organism>
<dbReference type="EMBL" id="KU559315">
    <property type="protein sequence ID" value="ANV21606.1"/>
    <property type="molecule type" value="Genomic_DNA"/>
</dbReference>
<evidence type="ECO:0000259" key="1">
    <source>
        <dbReference type="Pfam" id="PF19266"/>
    </source>
</evidence>
<evidence type="ECO:0000313" key="2">
    <source>
        <dbReference type="EMBL" id="ANV21606.1"/>
    </source>
</evidence>
<protein>
    <submittedName>
        <fullName evidence="2">AfpX7</fullName>
    </submittedName>
</protein>
<dbReference type="Pfam" id="PF19266">
    <property type="entry name" value="CIS_tube"/>
    <property type="match status" value="1"/>
</dbReference>
<feature type="domain" description="Contractile injection system tube protein N-terminal" evidence="1">
    <location>
        <begin position="8"/>
        <end position="156"/>
    </location>
</feature>
<dbReference type="AlphaFoldDB" id="A0A2R2YZ18"/>
<sequence>MSLLERGLSKLTLNAWKDREGKIPAGSMSAMYNPETIQLDYQTRFDTEDTINTAAQSNRYVISEPVGLNLTLLFDSQMPGNTTPIETQLAMLKSLCAVDAATGSPYFLRITWGKMRWENKGWFAGRTRDLSVTYTLFDRDATPLRATVQLSLVADESFVIQQSLKTQSAPDRVLVSVPDLVSLPLLALSAGGVLASSVDYLSLAWDNDLDNLDDFQTGDFLRATKGEEV</sequence>
<accession>A0A2R2YZ18</accession>
<proteinExistence type="predicted"/>
<dbReference type="InterPro" id="IPR045361">
    <property type="entry name" value="CIS_tube_prot_N"/>
</dbReference>
<reference evidence="2" key="1">
    <citation type="journal article" date="2018" name="Appl. Environ. Microbiol.">
        <title>Serratia proteamaculans Strain AGR96X Encodes an Antifeeding Prophage (Tailocin) with Activity against Grass Grub (Costelytra giveni) and Manuka Beetle (Pyronota Species) Larvae.</title>
        <authorList>
            <person name="Hurst M.R.H."/>
            <person name="Beattie A."/>
            <person name="Jones S.A."/>
            <person name="Laugraud A."/>
            <person name="van Koten C."/>
            <person name="Harper L."/>
        </authorList>
    </citation>
    <scope>NUCLEOTIDE SEQUENCE</scope>
    <source>
        <strain evidence="2">AGR96X</strain>
    </source>
</reference>
<name>A0A2R2YZ18_SERPR</name>
<dbReference type="RefSeq" id="WP_241390136.1">
    <property type="nucleotide sequence ID" value="NZ_MT039170.1"/>
</dbReference>